<gene>
    <name evidence="2" type="ORF">J2S08_000614</name>
</gene>
<feature type="transmembrane region" description="Helical" evidence="1">
    <location>
        <begin position="136"/>
        <end position="155"/>
    </location>
</feature>
<dbReference type="InterPro" id="IPR010288">
    <property type="entry name" value="EcsB_ABC"/>
</dbReference>
<feature type="transmembrane region" description="Helical" evidence="1">
    <location>
        <begin position="59"/>
        <end position="80"/>
    </location>
</feature>
<feature type="transmembrane region" description="Helical" evidence="1">
    <location>
        <begin position="167"/>
        <end position="184"/>
    </location>
</feature>
<organism evidence="2 3">
    <name type="scientific">Bacillus chungangensis</name>
    <dbReference type="NCBI Taxonomy" id="587633"/>
    <lineage>
        <taxon>Bacteria</taxon>
        <taxon>Bacillati</taxon>
        <taxon>Bacillota</taxon>
        <taxon>Bacilli</taxon>
        <taxon>Bacillales</taxon>
        <taxon>Bacillaceae</taxon>
        <taxon>Bacillus</taxon>
    </lineage>
</organism>
<keyword evidence="1" id="KW-0472">Membrane</keyword>
<dbReference type="Pfam" id="PF05975">
    <property type="entry name" value="EcsB"/>
    <property type="match status" value="1"/>
</dbReference>
<comment type="caution">
    <text evidence="2">The sequence shown here is derived from an EMBL/GenBank/DDBJ whole genome shotgun (WGS) entry which is preliminary data.</text>
</comment>
<dbReference type="EMBL" id="JAUSTT010000002">
    <property type="protein sequence ID" value="MDQ0174781.1"/>
    <property type="molecule type" value="Genomic_DNA"/>
</dbReference>
<protein>
    <submittedName>
        <fullName evidence="2">ABC-2 type transport system permease protein</fullName>
    </submittedName>
</protein>
<dbReference type="Proteomes" id="UP001223586">
    <property type="component" value="Unassembled WGS sequence"/>
</dbReference>
<dbReference type="RefSeq" id="WP_307226526.1">
    <property type="nucleotide sequence ID" value="NZ_JAUSTT010000002.1"/>
</dbReference>
<proteinExistence type="predicted"/>
<feature type="transmembrane region" description="Helical" evidence="1">
    <location>
        <begin position="101"/>
        <end position="124"/>
    </location>
</feature>
<feature type="transmembrane region" description="Helical" evidence="1">
    <location>
        <begin position="307"/>
        <end position="327"/>
    </location>
</feature>
<feature type="transmembrane region" description="Helical" evidence="1">
    <location>
        <begin position="284"/>
        <end position="301"/>
    </location>
</feature>
<feature type="transmembrane region" description="Helical" evidence="1">
    <location>
        <begin position="30"/>
        <end position="47"/>
    </location>
</feature>
<accession>A0ABT9WNL3</accession>
<feature type="transmembrane region" description="Helical" evidence="1">
    <location>
        <begin position="357"/>
        <end position="374"/>
    </location>
</feature>
<evidence type="ECO:0000256" key="1">
    <source>
        <dbReference type="SAM" id="Phobius"/>
    </source>
</evidence>
<keyword evidence="1" id="KW-0812">Transmembrane</keyword>
<dbReference type="PIRSF" id="PIRSF037259">
    <property type="entry name" value="EcsB_ABC"/>
    <property type="match status" value="1"/>
</dbReference>
<sequence>MKKVEHLWGERLQSYAQELRRYARYMFNDHLLFVVIFGLGAGGYYYTNWVKTLDAAFPIGWVMGIILAFFATISPIYTLLRRADVVFLLPLEIKLKSYFQKAIRLSFFVQAYVLLMVLAVLMPMYAQVSGNGFRSFFPFFLILLILKAWNLLFHWQFLKTVNTMQGFRSFLTRFLMNAVLLFLVIEAAAWWLISLVVVLFLVVLFYMQQVAKTKTLKWELLIEKEEQRMTAFYRLANLFTDVPKLKGQVKRRKWLDGLYRVIRFDKKNTFTYLYARTFIRTNEYFGLFIRLTLIASLLLFFSDSRYVVIGIAILFLYLTGFQFIPMLRYHELKIWINLYPVSNAGKEKAFLSQLQKILLVQSLVFAIVAAASGAFFDSVIILGLGVIFTFVFVKWYAPQRIRKMQRLY</sequence>
<feature type="transmembrane region" description="Helical" evidence="1">
    <location>
        <begin position="190"/>
        <end position="207"/>
    </location>
</feature>
<keyword evidence="3" id="KW-1185">Reference proteome</keyword>
<name>A0ABT9WNL3_9BACI</name>
<keyword evidence="1" id="KW-1133">Transmembrane helix</keyword>
<feature type="transmembrane region" description="Helical" evidence="1">
    <location>
        <begin position="380"/>
        <end position="397"/>
    </location>
</feature>
<evidence type="ECO:0000313" key="2">
    <source>
        <dbReference type="EMBL" id="MDQ0174781.1"/>
    </source>
</evidence>
<reference evidence="2 3" key="1">
    <citation type="submission" date="2023-07" db="EMBL/GenBank/DDBJ databases">
        <title>Genomic Encyclopedia of Type Strains, Phase IV (KMG-IV): sequencing the most valuable type-strain genomes for metagenomic binning, comparative biology and taxonomic classification.</title>
        <authorList>
            <person name="Goeker M."/>
        </authorList>
    </citation>
    <scope>NUCLEOTIDE SEQUENCE [LARGE SCALE GENOMIC DNA]</scope>
    <source>
        <strain evidence="2 3">DSM 23837</strain>
    </source>
</reference>
<evidence type="ECO:0000313" key="3">
    <source>
        <dbReference type="Proteomes" id="UP001223586"/>
    </source>
</evidence>